<dbReference type="PANTHER" id="PTHR11929:SF145">
    <property type="entry name" value="ALPHA-(1,3)-FUCOSYLTRANSFERASE FUT-1"/>
    <property type="match status" value="1"/>
</dbReference>
<dbReference type="InterPro" id="IPR031481">
    <property type="entry name" value="Glyco_tran_10_N"/>
</dbReference>
<keyword evidence="6" id="KW-0735">Signal-anchor</keyword>
<dbReference type="EC" id="2.4.1.-" evidence="11"/>
<dbReference type="PANTHER" id="PTHR11929">
    <property type="entry name" value="ALPHA- 1,3 -FUCOSYLTRANSFERASE"/>
    <property type="match status" value="1"/>
</dbReference>
<keyword evidence="3 11" id="KW-0328">Glycosyltransferase</keyword>
<evidence type="ECO:0000256" key="5">
    <source>
        <dbReference type="ARBA" id="ARBA00022692"/>
    </source>
</evidence>
<dbReference type="InterPro" id="IPR001503">
    <property type="entry name" value="Glyco_trans_10"/>
</dbReference>
<dbReference type="GO" id="GO:0032580">
    <property type="term" value="C:Golgi cisterna membrane"/>
    <property type="evidence" value="ECO:0007669"/>
    <property type="project" value="UniProtKB-SubCell"/>
</dbReference>
<evidence type="ECO:0000256" key="9">
    <source>
        <dbReference type="ARBA" id="ARBA00023180"/>
    </source>
</evidence>
<dbReference type="FunFam" id="3.40.50.11660:FF:000002">
    <property type="entry name" value="Alpha-(1,3)-fucosyltransferase"/>
    <property type="match status" value="1"/>
</dbReference>
<gene>
    <name evidence="14" type="ORF">BSL78_08593</name>
</gene>
<dbReference type="Pfam" id="PF00852">
    <property type="entry name" value="Glyco_transf_10"/>
    <property type="match status" value="1"/>
</dbReference>
<comment type="subcellular location">
    <subcellularLocation>
        <location evidence="10">Endomembrane system</location>
        <topology evidence="10">Single-pass type II membrane protein</topology>
    </subcellularLocation>
    <subcellularLocation>
        <location evidence="11">Golgi apparatus</location>
        <location evidence="11">Golgi stack membrane</location>
        <topology evidence="11">Single-pass type II membrane protein</topology>
    </subcellularLocation>
</comment>
<dbReference type="EMBL" id="MRZV01000246">
    <property type="protein sequence ID" value="PIK54519.1"/>
    <property type="molecule type" value="Genomic_DNA"/>
</dbReference>
<keyword evidence="5 11" id="KW-0812">Transmembrane</keyword>
<evidence type="ECO:0000259" key="13">
    <source>
        <dbReference type="Pfam" id="PF17039"/>
    </source>
</evidence>
<reference evidence="14 15" key="1">
    <citation type="journal article" date="2017" name="PLoS Biol.">
        <title>The sea cucumber genome provides insights into morphological evolution and visceral regeneration.</title>
        <authorList>
            <person name="Zhang X."/>
            <person name="Sun L."/>
            <person name="Yuan J."/>
            <person name="Sun Y."/>
            <person name="Gao Y."/>
            <person name="Zhang L."/>
            <person name="Li S."/>
            <person name="Dai H."/>
            <person name="Hamel J.F."/>
            <person name="Liu C."/>
            <person name="Yu Y."/>
            <person name="Liu S."/>
            <person name="Lin W."/>
            <person name="Guo K."/>
            <person name="Jin S."/>
            <person name="Xu P."/>
            <person name="Storey K.B."/>
            <person name="Huan P."/>
            <person name="Zhang T."/>
            <person name="Zhou Y."/>
            <person name="Zhang J."/>
            <person name="Lin C."/>
            <person name="Li X."/>
            <person name="Xing L."/>
            <person name="Huo D."/>
            <person name="Sun M."/>
            <person name="Wang L."/>
            <person name="Mercier A."/>
            <person name="Li F."/>
            <person name="Yang H."/>
            <person name="Xiang J."/>
        </authorList>
    </citation>
    <scope>NUCLEOTIDE SEQUENCE [LARGE SCALE GENOMIC DNA]</scope>
    <source>
        <strain evidence="14">Shaxun</strain>
        <tissue evidence="14">Muscle</tissue>
    </source>
</reference>
<keyword evidence="15" id="KW-1185">Reference proteome</keyword>
<evidence type="ECO:0000256" key="2">
    <source>
        <dbReference type="ARBA" id="ARBA00008919"/>
    </source>
</evidence>
<dbReference type="InterPro" id="IPR055270">
    <property type="entry name" value="Glyco_tran_10_C"/>
</dbReference>
<evidence type="ECO:0000256" key="7">
    <source>
        <dbReference type="ARBA" id="ARBA00022989"/>
    </source>
</evidence>
<sequence>MRTYETSYLWEKVGNNYTPAKTVKNTLHTLFRAKRKPDVHVVIVGRGRYQISIDYPLWCNCNGTLYEVSNNTADVVEADMVVYTTGTTRFMTINQWQDFHNKRNLSQLWVLHTNESPQTCVSLRPPEDIRGVTFNLSFIYHTESDIPTPYGWFQKFNSPKDEDVNWFSIKTKLIMWTSSHCSLSSGQYKRRDFVLSFKRYLDISMFGACGDYELRGDEYLQTSSEYKFVLALENSCCSQYITEKFWDALTIYNQVPVVYGATREEYEKVAPPNSFIFIQDFSSLESLSKTIQEIGSNEEKYNRYHSWRRLGYTEKQHKGKDRIYRCHSICRLSEHEGRAKRGEKFHFNETGELYYGGCRNCQGEVDALTGIE</sequence>
<proteinExistence type="inferred from homology"/>
<keyword evidence="4 11" id="KW-0808">Transferase</keyword>
<evidence type="ECO:0000256" key="6">
    <source>
        <dbReference type="ARBA" id="ARBA00022968"/>
    </source>
</evidence>
<evidence type="ECO:0000256" key="11">
    <source>
        <dbReference type="RuleBase" id="RU003832"/>
    </source>
</evidence>
<dbReference type="Pfam" id="PF17039">
    <property type="entry name" value="Glyco_tran_10_N"/>
    <property type="match status" value="1"/>
</dbReference>
<dbReference type="AlphaFoldDB" id="A0A2G8L2M5"/>
<keyword evidence="11" id="KW-0333">Golgi apparatus</keyword>
<evidence type="ECO:0000313" key="15">
    <source>
        <dbReference type="Proteomes" id="UP000230750"/>
    </source>
</evidence>
<name>A0A2G8L2M5_STIJA</name>
<keyword evidence="7" id="KW-1133">Transmembrane helix</keyword>
<accession>A0A2G8L2M5</accession>
<dbReference type="SUPFAM" id="SSF53756">
    <property type="entry name" value="UDP-Glycosyltransferase/glycogen phosphorylase"/>
    <property type="match status" value="1"/>
</dbReference>
<organism evidence="14 15">
    <name type="scientific">Stichopus japonicus</name>
    <name type="common">Sea cucumber</name>
    <dbReference type="NCBI Taxonomy" id="307972"/>
    <lineage>
        <taxon>Eukaryota</taxon>
        <taxon>Metazoa</taxon>
        <taxon>Echinodermata</taxon>
        <taxon>Eleutherozoa</taxon>
        <taxon>Echinozoa</taxon>
        <taxon>Holothuroidea</taxon>
        <taxon>Aspidochirotacea</taxon>
        <taxon>Aspidochirotida</taxon>
        <taxon>Stichopodidae</taxon>
        <taxon>Apostichopus</taxon>
    </lineage>
</organism>
<dbReference type="UniPathway" id="UPA00378"/>
<keyword evidence="9" id="KW-0325">Glycoprotein</keyword>
<evidence type="ECO:0000256" key="4">
    <source>
        <dbReference type="ARBA" id="ARBA00022679"/>
    </source>
</evidence>
<evidence type="ECO:0000256" key="1">
    <source>
        <dbReference type="ARBA" id="ARBA00004922"/>
    </source>
</evidence>
<protein>
    <recommendedName>
        <fullName evidence="11">Fucosyltransferase</fullName>
        <ecNumber evidence="11">2.4.1.-</ecNumber>
    </recommendedName>
</protein>
<evidence type="ECO:0000259" key="12">
    <source>
        <dbReference type="Pfam" id="PF00852"/>
    </source>
</evidence>
<evidence type="ECO:0000256" key="10">
    <source>
        <dbReference type="ARBA" id="ARBA00060399"/>
    </source>
</evidence>
<dbReference type="GO" id="GO:0046920">
    <property type="term" value="F:alpha-(1-&gt;3)-fucosyltransferase activity"/>
    <property type="evidence" value="ECO:0007669"/>
    <property type="project" value="TreeGrafter"/>
</dbReference>
<evidence type="ECO:0000256" key="3">
    <source>
        <dbReference type="ARBA" id="ARBA00022676"/>
    </source>
</evidence>
<dbReference type="Proteomes" id="UP000230750">
    <property type="component" value="Unassembled WGS sequence"/>
</dbReference>
<evidence type="ECO:0000256" key="8">
    <source>
        <dbReference type="ARBA" id="ARBA00023136"/>
    </source>
</evidence>
<comment type="pathway">
    <text evidence="1">Protein modification; protein glycosylation.</text>
</comment>
<comment type="similarity">
    <text evidence="2 11">Belongs to the glycosyltransferase 10 family.</text>
</comment>
<dbReference type="OrthoDB" id="427096at2759"/>
<keyword evidence="8" id="KW-0472">Membrane</keyword>
<evidence type="ECO:0000313" key="14">
    <source>
        <dbReference type="EMBL" id="PIK54519.1"/>
    </source>
</evidence>
<feature type="domain" description="Fucosyltransferase C-terminal" evidence="12">
    <location>
        <begin position="169"/>
        <end position="336"/>
    </location>
</feature>
<feature type="domain" description="Fucosyltransferase N-terminal" evidence="13">
    <location>
        <begin position="67"/>
        <end position="151"/>
    </location>
</feature>
<dbReference type="Gene3D" id="3.40.50.11660">
    <property type="entry name" value="Glycosyl transferase family 10, C-terminal domain"/>
    <property type="match status" value="1"/>
</dbReference>
<comment type="caution">
    <text evidence="14">The sequence shown here is derived from an EMBL/GenBank/DDBJ whole genome shotgun (WGS) entry which is preliminary data.</text>
</comment>
<dbReference type="InterPro" id="IPR038577">
    <property type="entry name" value="GT10-like_C_sf"/>
</dbReference>